<accession>A0A1K1KQB5</accession>
<dbReference type="AlphaFoldDB" id="A0A1K1KQB5"/>
<dbReference type="Proteomes" id="UP000190935">
    <property type="component" value="Chromosome I"/>
</dbReference>
<dbReference type="KEGG" id="laca:LAC1533_1634"/>
<gene>
    <name evidence="1" type="ORF">LAC1533_1634</name>
</gene>
<name>A0A1K1KQB5_9LACO</name>
<reference evidence="2" key="1">
    <citation type="submission" date="2016-11" db="EMBL/GenBank/DDBJ databases">
        <authorList>
            <person name="Papadimitriou K."/>
        </authorList>
    </citation>
    <scope>NUCLEOTIDE SEQUENCE [LARGE SCALE GENOMIC DNA]</scope>
    <source>
        <strain evidence="2">ACA-DC 1533</strain>
    </source>
</reference>
<dbReference type="GeneID" id="95349737"/>
<organism evidence="1 2">
    <name type="scientific">Ligilactobacillus acidipiscis</name>
    <dbReference type="NCBI Taxonomy" id="89059"/>
    <lineage>
        <taxon>Bacteria</taxon>
        <taxon>Bacillati</taxon>
        <taxon>Bacillota</taxon>
        <taxon>Bacilli</taxon>
        <taxon>Lactobacillales</taxon>
        <taxon>Lactobacillaceae</taxon>
        <taxon>Ligilactobacillus</taxon>
    </lineage>
</organism>
<sequence>MAVYKLKIDAFADKFDEFISDSNKNSLLIRGFYDVDKLLSVFNILSKNKYCHKGVIVLGNVTIKHEQELFQRIFRNKLPTFNLSDEFDLADLTVSFTKWGQNTEFPYGQFDDFALFYPVESVLFNAKDTAKFVKAVKGSKAKKNILITTNDFTKKAEELYEIVDDCLILDTVDLNEKHKKIFNTIEQNIKAKHNELPY</sequence>
<evidence type="ECO:0000313" key="2">
    <source>
        <dbReference type="Proteomes" id="UP000190935"/>
    </source>
</evidence>
<evidence type="ECO:0000313" key="1">
    <source>
        <dbReference type="EMBL" id="SFV41055.1"/>
    </source>
</evidence>
<dbReference type="EMBL" id="LT630287">
    <property type="protein sequence ID" value="SFV41055.1"/>
    <property type="molecule type" value="Genomic_DNA"/>
</dbReference>
<proteinExistence type="predicted"/>
<protein>
    <submittedName>
        <fullName evidence="1">Uncharacterized protein</fullName>
    </submittedName>
</protein>
<dbReference type="RefSeq" id="WP_079579321.1">
    <property type="nucleotide sequence ID" value="NZ_LT630287.1"/>
</dbReference>